<gene>
    <name evidence="1" type="ORF">PSON_ATCC_30995.1.T0050349</name>
</gene>
<keyword evidence="2" id="KW-1185">Reference proteome</keyword>
<proteinExistence type="predicted"/>
<evidence type="ECO:0000313" key="2">
    <source>
        <dbReference type="Proteomes" id="UP000692954"/>
    </source>
</evidence>
<reference evidence="1" key="1">
    <citation type="submission" date="2021-01" db="EMBL/GenBank/DDBJ databases">
        <authorList>
            <consortium name="Genoscope - CEA"/>
            <person name="William W."/>
        </authorList>
    </citation>
    <scope>NUCLEOTIDE SEQUENCE</scope>
</reference>
<comment type="caution">
    <text evidence="1">The sequence shown here is derived from an EMBL/GenBank/DDBJ whole genome shotgun (WGS) entry which is preliminary data.</text>
</comment>
<name>A0A8S1KDN0_9CILI</name>
<sequence length="172" mass="21181">MEKSVYKTINDLSRRLKLQLNKYSQKIFIYNIKGENQQFTKQSFKNFTDQLKFIKSQIILFFLKENLMIKVHNYFLKGNSKKRDSNIEIGTLLEYQFQRLRTQMFRFVSFGITQLYQVKRTNLINLIRYKQKVFKKFQILRTQQFLIILYRHYHNVQNFIEIQSFQLQKIHD</sequence>
<protein>
    <submittedName>
        <fullName evidence="1">Uncharacterized protein</fullName>
    </submittedName>
</protein>
<dbReference type="AlphaFoldDB" id="A0A8S1KDN0"/>
<dbReference type="Proteomes" id="UP000692954">
    <property type="component" value="Unassembled WGS sequence"/>
</dbReference>
<evidence type="ECO:0000313" key="1">
    <source>
        <dbReference type="EMBL" id="CAD8051096.1"/>
    </source>
</evidence>
<accession>A0A8S1KDN0</accession>
<organism evidence="1 2">
    <name type="scientific">Paramecium sonneborni</name>
    <dbReference type="NCBI Taxonomy" id="65129"/>
    <lineage>
        <taxon>Eukaryota</taxon>
        <taxon>Sar</taxon>
        <taxon>Alveolata</taxon>
        <taxon>Ciliophora</taxon>
        <taxon>Intramacronucleata</taxon>
        <taxon>Oligohymenophorea</taxon>
        <taxon>Peniculida</taxon>
        <taxon>Parameciidae</taxon>
        <taxon>Paramecium</taxon>
    </lineage>
</organism>
<dbReference type="EMBL" id="CAJJDN010000005">
    <property type="protein sequence ID" value="CAD8051096.1"/>
    <property type="molecule type" value="Genomic_DNA"/>
</dbReference>